<protein>
    <submittedName>
        <fullName evidence="1">Uncharacterized protein</fullName>
    </submittedName>
</protein>
<evidence type="ECO:0000313" key="3">
    <source>
        <dbReference type="EMBL" id="CAB4221618.1"/>
    </source>
</evidence>
<evidence type="ECO:0000313" key="1">
    <source>
        <dbReference type="EMBL" id="CAB4195472.1"/>
    </source>
</evidence>
<organism evidence="1">
    <name type="scientific">uncultured Caudovirales phage</name>
    <dbReference type="NCBI Taxonomy" id="2100421"/>
    <lineage>
        <taxon>Viruses</taxon>
        <taxon>Duplodnaviria</taxon>
        <taxon>Heunggongvirae</taxon>
        <taxon>Uroviricota</taxon>
        <taxon>Caudoviricetes</taxon>
        <taxon>Peduoviridae</taxon>
        <taxon>Maltschvirus</taxon>
        <taxon>Maltschvirus maltsch</taxon>
    </lineage>
</organism>
<reference evidence="1" key="1">
    <citation type="submission" date="2020-05" db="EMBL/GenBank/DDBJ databases">
        <authorList>
            <person name="Chiriac C."/>
            <person name="Salcher M."/>
            <person name="Ghai R."/>
            <person name="Kavagutti S V."/>
        </authorList>
    </citation>
    <scope>NUCLEOTIDE SEQUENCE</scope>
</reference>
<gene>
    <name evidence="1" type="ORF">UFOVP1286_22</name>
    <name evidence="2" type="ORF">UFOVP1407_52</name>
    <name evidence="3" type="ORF">UFOVP1640_19</name>
</gene>
<dbReference type="Gene3D" id="2.40.30.20">
    <property type="match status" value="1"/>
</dbReference>
<dbReference type="EMBL" id="LR797504">
    <property type="protein sequence ID" value="CAB4221618.1"/>
    <property type="molecule type" value="Genomic_DNA"/>
</dbReference>
<evidence type="ECO:0000313" key="2">
    <source>
        <dbReference type="EMBL" id="CAB4205561.1"/>
    </source>
</evidence>
<dbReference type="EMBL" id="LR797247">
    <property type="protein sequence ID" value="CAB4195472.1"/>
    <property type="molecule type" value="Genomic_DNA"/>
</dbReference>
<dbReference type="InterPro" id="IPR023366">
    <property type="entry name" value="ATP_synth_asu-like_sf"/>
</dbReference>
<sequence length="249" mass="25356">MAAVGGTPIQLYHSTTAASAPLAINLVAGELALNTADGVLYYKDSSGVVQVLAEGGVDSHLTWDATNNTLIVDATGALRVALGTSGQRPATPALGDIRYNTTTPGFEGYQTITGATIGSLTNVTTTATTVTNTPHNLTSGDTIVMSGCTPAAYNGTFVVTVVDTVTFTYTMLSNPGGIATVVGSYVYDGWGTIGSGSSIIVGGPIIENNQVISVNYTMTVGNNGESVGPITVDSGVTVTIPTNSRWVIL</sequence>
<dbReference type="EMBL" id="LR797360">
    <property type="protein sequence ID" value="CAB4205561.1"/>
    <property type="molecule type" value="Genomic_DNA"/>
</dbReference>
<proteinExistence type="predicted"/>
<name>A0A6J5RHF6_9CAUD</name>
<accession>A0A6J5RHF6</accession>